<dbReference type="Proteomes" id="UP000070383">
    <property type="component" value="Unassembled WGS sequence"/>
</dbReference>
<proteinExistence type="predicted"/>
<dbReference type="AlphaFoldDB" id="A0A133KIM9"/>
<comment type="caution">
    <text evidence="1">The sequence shown here is derived from an EMBL/GenBank/DDBJ whole genome shotgun (WGS) entry which is preliminary data.</text>
</comment>
<evidence type="ECO:0000313" key="1">
    <source>
        <dbReference type="EMBL" id="KWZ79442.1"/>
    </source>
</evidence>
<gene>
    <name evidence="1" type="ORF">HMPREF3200_00021</name>
</gene>
<evidence type="ECO:0000313" key="2">
    <source>
        <dbReference type="Proteomes" id="UP000070383"/>
    </source>
</evidence>
<name>A0A133KIM9_9FIRM</name>
<dbReference type="STRING" id="33036.HMPREF3200_00021"/>
<accession>A0A133KIM9</accession>
<dbReference type="PATRIC" id="fig|33036.3.peg.21"/>
<organism evidence="1 2">
    <name type="scientific">Anaerococcus tetradius</name>
    <dbReference type="NCBI Taxonomy" id="33036"/>
    <lineage>
        <taxon>Bacteria</taxon>
        <taxon>Bacillati</taxon>
        <taxon>Bacillota</taxon>
        <taxon>Tissierellia</taxon>
        <taxon>Tissierellales</taxon>
        <taxon>Peptoniphilaceae</taxon>
        <taxon>Anaerococcus</taxon>
    </lineage>
</organism>
<keyword evidence="2" id="KW-1185">Reference proteome</keyword>
<reference evidence="2" key="1">
    <citation type="submission" date="2016-01" db="EMBL/GenBank/DDBJ databases">
        <authorList>
            <person name="Mitreva M."/>
            <person name="Pepin K.H."/>
            <person name="Mihindukulasuriya K.A."/>
            <person name="Fulton R."/>
            <person name="Fronick C."/>
            <person name="O'Laughlin M."/>
            <person name="Miner T."/>
            <person name="Herter B."/>
            <person name="Rosa B.A."/>
            <person name="Cordes M."/>
            <person name="Tomlinson C."/>
            <person name="Wollam A."/>
            <person name="Palsikar V.B."/>
            <person name="Mardis E.R."/>
            <person name="Wilson R.K."/>
        </authorList>
    </citation>
    <scope>NUCLEOTIDE SEQUENCE [LARGE SCALE GENOMIC DNA]</scope>
    <source>
        <strain evidence="2">MJR8151</strain>
    </source>
</reference>
<dbReference type="EMBL" id="LRPM01000001">
    <property type="protein sequence ID" value="KWZ79442.1"/>
    <property type="molecule type" value="Genomic_DNA"/>
</dbReference>
<sequence>MTEKKDIKKSEEEKNTKNGEYCGIEEFNGKKFNTCKGEEIVEDGYKNPDK</sequence>
<protein>
    <submittedName>
        <fullName evidence="1">Uncharacterized protein</fullName>
    </submittedName>
</protein>
<dbReference type="RefSeq" id="WP_004836375.1">
    <property type="nucleotide sequence ID" value="NZ_CAMPUE010000013.1"/>
</dbReference>